<dbReference type="PROSITE" id="PS50005">
    <property type="entry name" value="TPR"/>
    <property type="match status" value="1"/>
</dbReference>
<dbReference type="InterPro" id="IPR011990">
    <property type="entry name" value="TPR-like_helical_dom_sf"/>
</dbReference>
<name>A0ABV4JT50_9BACT</name>
<organism evidence="2 3">
    <name type="scientific">Halodesulfovibrio aestuarii</name>
    <dbReference type="NCBI Taxonomy" id="126333"/>
    <lineage>
        <taxon>Bacteria</taxon>
        <taxon>Pseudomonadati</taxon>
        <taxon>Thermodesulfobacteriota</taxon>
        <taxon>Desulfovibrionia</taxon>
        <taxon>Desulfovibrionales</taxon>
        <taxon>Desulfovibrionaceae</taxon>
        <taxon>Halodesulfovibrio</taxon>
    </lineage>
</organism>
<evidence type="ECO:0000313" key="3">
    <source>
        <dbReference type="Proteomes" id="UP001568358"/>
    </source>
</evidence>
<dbReference type="InterPro" id="IPR019734">
    <property type="entry name" value="TPR_rpt"/>
</dbReference>
<dbReference type="Proteomes" id="UP001568358">
    <property type="component" value="Unassembled WGS sequence"/>
</dbReference>
<reference evidence="2 3" key="1">
    <citation type="submission" date="2024-07" db="EMBL/GenBank/DDBJ databases">
        <title>Active virus-host system and metabolic interactions in a Lokiarchaeon culture.</title>
        <authorList>
            <person name="Ponce Toledo R.I."/>
            <person name="Rodrigues Oliveira T."/>
            <person name="Schleper C."/>
        </authorList>
    </citation>
    <scope>NUCLEOTIDE SEQUENCE [LARGE SCALE GENOMIC DNA]</scope>
    <source>
        <strain evidence="2 3">B35</strain>
    </source>
</reference>
<evidence type="ECO:0000256" key="1">
    <source>
        <dbReference type="PROSITE-ProRule" id="PRU00339"/>
    </source>
</evidence>
<dbReference type="Pfam" id="PF13174">
    <property type="entry name" value="TPR_6"/>
    <property type="match status" value="1"/>
</dbReference>
<keyword evidence="3" id="KW-1185">Reference proteome</keyword>
<sequence>MELHEGASNEDRKPIKGIFSTQEVKQVDTGTGVRKSVQKTFWFVEEVDGKVEVQPLNSNYIPAGKKRFITVEDVIRRFQPEPEFYVSTVFPKMQELADTVDRADAHRSSGENFTAEFEYGNALQVDEENVRANFGLGLTYLDRGETSKANNIFERLVKLDAAFETKHKHLFNEFGISLRKNKMTKQALEYYDRALELSGGDDHLFYNIARAHFEKKDYAKCVDFLLKAVNSNPDFEVVLKFFVWLLDKGLVPEERLSEVRTVVRSAEIVAKRKEAVAEAVGDGIQLEQRSADESTPVVEKVIDDDDDDLLLQ</sequence>
<comment type="caution">
    <text evidence="2">The sequence shown here is derived from an EMBL/GenBank/DDBJ whole genome shotgun (WGS) entry which is preliminary data.</text>
</comment>
<accession>A0ABV4JT50</accession>
<protein>
    <submittedName>
        <fullName evidence="2">Tetratricopeptide repeat protein</fullName>
    </submittedName>
</protein>
<dbReference type="Pfam" id="PF14559">
    <property type="entry name" value="TPR_19"/>
    <property type="match status" value="1"/>
</dbReference>
<dbReference type="Gene3D" id="1.25.40.10">
    <property type="entry name" value="Tetratricopeptide repeat domain"/>
    <property type="match status" value="1"/>
</dbReference>
<gene>
    <name evidence="2" type="ORF">AB2Z07_10340</name>
</gene>
<dbReference type="EMBL" id="JBFSOO010000007">
    <property type="protein sequence ID" value="MEZ6853922.1"/>
    <property type="molecule type" value="Genomic_DNA"/>
</dbReference>
<evidence type="ECO:0000313" key="2">
    <source>
        <dbReference type="EMBL" id="MEZ6853922.1"/>
    </source>
</evidence>
<proteinExistence type="predicted"/>
<feature type="repeat" description="TPR" evidence="1">
    <location>
        <begin position="130"/>
        <end position="163"/>
    </location>
</feature>
<dbReference type="SUPFAM" id="SSF48452">
    <property type="entry name" value="TPR-like"/>
    <property type="match status" value="1"/>
</dbReference>
<dbReference type="SMART" id="SM00028">
    <property type="entry name" value="TPR"/>
    <property type="match status" value="3"/>
</dbReference>
<dbReference type="RefSeq" id="WP_371150614.1">
    <property type="nucleotide sequence ID" value="NZ_JBFSOO010000007.1"/>
</dbReference>
<keyword evidence="1" id="KW-0802">TPR repeat</keyword>